<gene>
    <name evidence="1" type="ORF">BpHYR1_048730</name>
</gene>
<proteinExistence type="predicted"/>
<keyword evidence="2" id="KW-1185">Reference proteome</keyword>
<comment type="caution">
    <text evidence="1">The sequence shown here is derived from an EMBL/GenBank/DDBJ whole genome shotgun (WGS) entry which is preliminary data.</text>
</comment>
<dbReference type="Proteomes" id="UP000276133">
    <property type="component" value="Unassembled WGS sequence"/>
</dbReference>
<dbReference type="AlphaFoldDB" id="A0A3M7Q9C6"/>
<evidence type="ECO:0000313" key="1">
    <source>
        <dbReference type="EMBL" id="RNA07555.1"/>
    </source>
</evidence>
<organism evidence="1 2">
    <name type="scientific">Brachionus plicatilis</name>
    <name type="common">Marine rotifer</name>
    <name type="synonym">Brachionus muelleri</name>
    <dbReference type="NCBI Taxonomy" id="10195"/>
    <lineage>
        <taxon>Eukaryota</taxon>
        <taxon>Metazoa</taxon>
        <taxon>Spiralia</taxon>
        <taxon>Gnathifera</taxon>
        <taxon>Rotifera</taxon>
        <taxon>Eurotatoria</taxon>
        <taxon>Monogononta</taxon>
        <taxon>Pseudotrocha</taxon>
        <taxon>Ploima</taxon>
        <taxon>Brachionidae</taxon>
        <taxon>Brachionus</taxon>
    </lineage>
</organism>
<name>A0A3M7Q9C6_BRAPC</name>
<dbReference type="EMBL" id="REGN01007002">
    <property type="protein sequence ID" value="RNA07555.1"/>
    <property type="molecule type" value="Genomic_DNA"/>
</dbReference>
<protein>
    <submittedName>
        <fullName evidence="1">Uncharacterized protein</fullName>
    </submittedName>
</protein>
<reference evidence="1 2" key="1">
    <citation type="journal article" date="2018" name="Sci. Rep.">
        <title>Genomic signatures of local adaptation to the degree of environmental predictability in rotifers.</title>
        <authorList>
            <person name="Franch-Gras L."/>
            <person name="Hahn C."/>
            <person name="Garcia-Roger E.M."/>
            <person name="Carmona M.J."/>
            <person name="Serra M."/>
            <person name="Gomez A."/>
        </authorList>
    </citation>
    <scope>NUCLEOTIDE SEQUENCE [LARGE SCALE GENOMIC DNA]</scope>
    <source>
        <strain evidence="1">HYR1</strain>
    </source>
</reference>
<evidence type="ECO:0000313" key="2">
    <source>
        <dbReference type="Proteomes" id="UP000276133"/>
    </source>
</evidence>
<accession>A0A3M7Q9C6</accession>
<sequence length="116" mass="13273">MAQFPSSNSLSGLGCTSRNDCSGCGVHLSPLVGRANCSCTGRLIIEKLKVSKALDSLCDLLHHHYYPRRKERGRLYLWQKLRLNYTILWSVIGNCGNRVHRRSQWKLDTLYKCVFC</sequence>